<keyword evidence="2" id="KW-1185">Reference proteome</keyword>
<dbReference type="Proteomes" id="UP001186974">
    <property type="component" value="Unassembled WGS sequence"/>
</dbReference>
<organism evidence="1 2">
    <name type="scientific">Coniosporium uncinatum</name>
    <dbReference type="NCBI Taxonomy" id="93489"/>
    <lineage>
        <taxon>Eukaryota</taxon>
        <taxon>Fungi</taxon>
        <taxon>Dikarya</taxon>
        <taxon>Ascomycota</taxon>
        <taxon>Pezizomycotina</taxon>
        <taxon>Dothideomycetes</taxon>
        <taxon>Dothideomycetes incertae sedis</taxon>
        <taxon>Coniosporium</taxon>
    </lineage>
</organism>
<reference evidence="1" key="1">
    <citation type="submission" date="2024-09" db="EMBL/GenBank/DDBJ databases">
        <title>Black Yeasts Isolated from many extreme environments.</title>
        <authorList>
            <person name="Coleine C."/>
            <person name="Stajich J.E."/>
            <person name="Selbmann L."/>
        </authorList>
    </citation>
    <scope>NUCLEOTIDE SEQUENCE</scope>
    <source>
        <strain evidence="1">CCFEE 5737</strain>
    </source>
</reference>
<evidence type="ECO:0000313" key="2">
    <source>
        <dbReference type="Proteomes" id="UP001186974"/>
    </source>
</evidence>
<dbReference type="EMBL" id="JAWDJW010007570">
    <property type="protein sequence ID" value="KAK3061901.1"/>
    <property type="molecule type" value="Genomic_DNA"/>
</dbReference>
<proteinExistence type="predicted"/>
<sequence length="376" mass="40336">MSLIPKPFGSNQQSMKRFLRAESSSSTSINTNIYTINTPSDLLHPPPTAYQATHHLHSITPRHDLPYLSRRSCDPSLPAPGPTVTNSPTIAAHGLPDIPAPPTWLLLLTLLFLAFGLFVAAMVYLLVFPLEEVWLYRAYRSLVTKLSSQRQKKNEKKKKSGGAGGEEEYEMLSNTTSASDVSTRSSTGLSLLPSYAHTPNPRHTTFAGASFGPPADMKCAKDGGGGGDTAASASSPTSRDSEKTKPPPLYIRSRSSAEWLAARERFDTKAQQCTPTATTSRIPGLPTLASPAGTTTPASAALAGRSNVSGMKRWNGYAVSGGYRQLSSQRGFIRRVECVIEGFVGAVTRYTADEGGEEGLLLPVTEREMGETCDGI</sequence>
<accession>A0ACC3D4U0</accession>
<evidence type="ECO:0000313" key="1">
    <source>
        <dbReference type="EMBL" id="KAK3061901.1"/>
    </source>
</evidence>
<comment type="caution">
    <text evidence="1">The sequence shown here is derived from an EMBL/GenBank/DDBJ whole genome shotgun (WGS) entry which is preliminary data.</text>
</comment>
<name>A0ACC3D4U0_9PEZI</name>
<protein>
    <submittedName>
        <fullName evidence="1">Uncharacterized protein</fullName>
    </submittedName>
</protein>
<gene>
    <name evidence="1" type="ORF">LTS18_005211</name>
</gene>